<sequence>MTSLPFVGLALLLSPVTPSAPQAASERDIVDAATHMAIRRRMGELTSGAFRTRAQHCDPGD</sequence>
<protein>
    <submittedName>
        <fullName evidence="1">Uncharacterized protein</fullName>
    </submittedName>
</protein>
<dbReference type="EMBL" id="BMWH01000005">
    <property type="protein sequence ID" value="GGZ81274.1"/>
    <property type="molecule type" value="Genomic_DNA"/>
</dbReference>
<gene>
    <name evidence="1" type="ORF">GCM10010389_18680</name>
</gene>
<evidence type="ECO:0000313" key="1">
    <source>
        <dbReference type="EMBL" id="GGZ81274.1"/>
    </source>
</evidence>
<comment type="caution">
    <text evidence="1">The sequence shown here is derived from an EMBL/GenBank/DDBJ whole genome shotgun (WGS) entry which is preliminary data.</text>
</comment>
<proteinExistence type="predicted"/>
<organism evidence="1 2">
    <name type="scientific">Streptomyces echinoruber</name>
    <dbReference type="NCBI Taxonomy" id="68898"/>
    <lineage>
        <taxon>Bacteria</taxon>
        <taxon>Bacillati</taxon>
        <taxon>Actinomycetota</taxon>
        <taxon>Actinomycetes</taxon>
        <taxon>Kitasatosporales</taxon>
        <taxon>Streptomycetaceae</taxon>
        <taxon>Streptomyces</taxon>
    </lineage>
</organism>
<name>A0A918R1U1_9ACTN</name>
<reference evidence="1" key="2">
    <citation type="submission" date="2020-09" db="EMBL/GenBank/DDBJ databases">
        <authorList>
            <person name="Sun Q."/>
            <person name="Ohkuma M."/>
        </authorList>
    </citation>
    <scope>NUCLEOTIDE SEQUENCE</scope>
    <source>
        <strain evidence="1">JCM 5016</strain>
    </source>
</reference>
<dbReference type="AlphaFoldDB" id="A0A918R1U1"/>
<accession>A0A918R1U1</accession>
<evidence type="ECO:0000313" key="2">
    <source>
        <dbReference type="Proteomes" id="UP000623010"/>
    </source>
</evidence>
<keyword evidence="2" id="KW-1185">Reference proteome</keyword>
<reference evidence="1" key="1">
    <citation type="journal article" date="2014" name="Int. J. Syst. Evol. Microbiol.">
        <title>Complete genome sequence of Corynebacterium casei LMG S-19264T (=DSM 44701T), isolated from a smear-ripened cheese.</title>
        <authorList>
            <consortium name="US DOE Joint Genome Institute (JGI-PGF)"/>
            <person name="Walter F."/>
            <person name="Albersmeier A."/>
            <person name="Kalinowski J."/>
            <person name="Ruckert C."/>
        </authorList>
    </citation>
    <scope>NUCLEOTIDE SEQUENCE</scope>
    <source>
        <strain evidence="1">JCM 5016</strain>
    </source>
</reference>
<dbReference type="Proteomes" id="UP000623010">
    <property type="component" value="Unassembled WGS sequence"/>
</dbReference>